<proteinExistence type="inferred from homology"/>
<organism evidence="6 7">
    <name type="scientific">Croceibacterium xixiisoli</name>
    <dbReference type="NCBI Taxonomy" id="1476466"/>
    <lineage>
        <taxon>Bacteria</taxon>
        <taxon>Pseudomonadati</taxon>
        <taxon>Pseudomonadota</taxon>
        <taxon>Alphaproteobacteria</taxon>
        <taxon>Sphingomonadales</taxon>
        <taxon>Erythrobacteraceae</taxon>
        <taxon>Croceibacterium</taxon>
    </lineage>
</organism>
<keyword evidence="7" id="KW-1185">Reference proteome</keyword>
<dbReference type="InterPro" id="IPR053186">
    <property type="entry name" value="QDO-related"/>
</dbReference>
<dbReference type="Proteomes" id="UP000469430">
    <property type="component" value="Unassembled WGS sequence"/>
</dbReference>
<dbReference type="PANTHER" id="PTHR43594:SF1">
    <property type="entry name" value="QUERCETIN 2,3-DIOXYGENASE PA2418-RELATED"/>
    <property type="match status" value="1"/>
</dbReference>
<comment type="cofactor">
    <cofactor evidence="2">
        <name>Fe cation</name>
        <dbReference type="ChEBI" id="CHEBI:24875"/>
    </cofactor>
    <text evidence="2">Binds 1 Fe cation per subunit.</text>
</comment>
<keyword evidence="2" id="KW-0479">Metal-binding</keyword>
<accession>A0A6I4TS29</accession>
<dbReference type="InterPro" id="IPR003829">
    <property type="entry name" value="Pirin_N_dom"/>
</dbReference>
<dbReference type="RefSeq" id="WP_161390289.1">
    <property type="nucleotide sequence ID" value="NZ_JBHSCP010000001.1"/>
</dbReference>
<dbReference type="AlphaFoldDB" id="A0A6I4TS29"/>
<feature type="domain" description="Pirin C-terminal" evidence="5">
    <location>
        <begin position="183"/>
        <end position="284"/>
    </location>
</feature>
<name>A0A6I4TS29_9SPHN</name>
<dbReference type="CDD" id="cd02247">
    <property type="entry name" value="cupin_pirin_C"/>
    <property type="match status" value="1"/>
</dbReference>
<dbReference type="CDD" id="cd02909">
    <property type="entry name" value="cupin_pirin_N"/>
    <property type="match status" value="1"/>
</dbReference>
<dbReference type="Pfam" id="PF05726">
    <property type="entry name" value="Pirin_C"/>
    <property type="match status" value="1"/>
</dbReference>
<reference evidence="6 7" key="1">
    <citation type="submission" date="2019-12" db="EMBL/GenBank/DDBJ databases">
        <title>Genomic-based taxomic classification of the family Erythrobacteraceae.</title>
        <authorList>
            <person name="Xu L."/>
        </authorList>
    </citation>
    <scope>NUCLEOTIDE SEQUENCE [LARGE SCALE GENOMIC DNA]</scope>
    <source>
        <strain evidence="6 7">S36</strain>
    </source>
</reference>
<evidence type="ECO:0000256" key="2">
    <source>
        <dbReference type="PIRSR" id="PIRSR006232-1"/>
    </source>
</evidence>
<evidence type="ECO:0000313" key="7">
    <source>
        <dbReference type="Proteomes" id="UP000469430"/>
    </source>
</evidence>
<comment type="caution">
    <text evidence="6">The sequence shown here is derived from an EMBL/GenBank/DDBJ whole genome shotgun (WGS) entry which is preliminary data.</text>
</comment>
<dbReference type="GO" id="GO:0046872">
    <property type="term" value="F:metal ion binding"/>
    <property type="evidence" value="ECO:0007669"/>
    <property type="project" value="UniProtKB-KW"/>
</dbReference>
<dbReference type="InterPro" id="IPR012093">
    <property type="entry name" value="Pirin"/>
</dbReference>
<evidence type="ECO:0000259" key="4">
    <source>
        <dbReference type="Pfam" id="PF02678"/>
    </source>
</evidence>
<dbReference type="InterPro" id="IPR011051">
    <property type="entry name" value="RmlC_Cupin_sf"/>
</dbReference>
<dbReference type="Pfam" id="PF02678">
    <property type="entry name" value="Pirin"/>
    <property type="match status" value="1"/>
</dbReference>
<gene>
    <name evidence="6" type="ORF">GRI97_06710</name>
</gene>
<keyword evidence="2" id="KW-0408">Iron</keyword>
<evidence type="ECO:0000313" key="6">
    <source>
        <dbReference type="EMBL" id="MXO98674.1"/>
    </source>
</evidence>
<dbReference type="PANTHER" id="PTHR43594">
    <property type="entry name" value="QUERCETIN 2,3-DIOXYGENASE"/>
    <property type="match status" value="1"/>
</dbReference>
<feature type="binding site" evidence="2">
    <location>
        <position position="106"/>
    </location>
    <ligand>
        <name>Fe cation</name>
        <dbReference type="ChEBI" id="CHEBI:24875"/>
    </ligand>
</feature>
<dbReference type="EMBL" id="WTYJ01000001">
    <property type="protein sequence ID" value="MXO98674.1"/>
    <property type="molecule type" value="Genomic_DNA"/>
</dbReference>
<feature type="domain" description="Pirin N-terminal" evidence="4">
    <location>
        <begin position="23"/>
        <end position="128"/>
    </location>
</feature>
<feature type="binding site" evidence="2">
    <location>
        <position position="62"/>
    </location>
    <ligand>
        <name>Fe cation</name>
        <dbReference type="ChEBI" id="CHEBI:24875"/>
    </ligand>
</feature>
<evidence type="ECO:0000256" key="1">
    <source>
        <dbReference type="ARBA" id="ARBA00008416"/>
    </source>
</evidence>
<dbReference type="Gene3D" id="2.60.120.10">
    <property type="entry name" value="Jelly Rolls"/>
    <property type="match status" value="2"/>
</dbReference>
<dbReference type="OrthoDB" id="9780903at2"/>
<dbReference type="SUPFAM" id="SSF51182">
    <property type="entry name" value="RmlC-like cupins"/>
    <property type="match status" value="1"/>
</dbReference>
<feature type="binding site" evidence="2">
    <location>
        <position position="64"/>
    </location>
    <ligand>
        <name>Fe cation</name>
        <dbReference type="ChEBI" id="CHEBI:24875"/>
    </ligand>
</feature>
<evidence type="ECO:0000256" key="3">
    <source>
        <dbReference type="RuleBase" id="RU003457"/>
    </source>
</evidence>
<feature type="binding site" evidence="2">
    <location>
        <position position="108"/>
    </location>
    <ligand>
        <name>Fe cation</name>
        <dbReference type="ChEBI" id="CHEBI:24875"/>
    </ligand>
</feature>
<dbReference type="InterPro" id="IPR008778">
    <property type="entry name" value="Pirin_C_dom"/>
</dbReference>
<comment type="similarity">
    <text evidence="1 3">Belongs to the pirin family.</text>
</comment>
<protein>
    <submittedName>
        <fullName evidence="6">Pirin family protein</fullName>
    </submittedName>
</protein>
<dbReference type="InterPro" id="IPR014710">
    <property type="entry name" value="RmlC-like_jellyroll"/>
</dbReference>
<sequence length="289" mass="30992">MIKTVTGRYGNDRQHWVGDGFPVRSLFSYNTLGQHSSPFLLLDYAGPHYFNPTKTARGVGEHPHRGFETVTIVYDGEVEHRDSAGNGGVIGPGDVQWMTAGGGIIHEEYHSPAFARTGGPFRMVQLWVNLPAKDKMTPGAYQGILSADIPVVDLPNGAGTARIIAGDIDGVRGPAKTFTPINVWDVQLARDGDITLTLPAGHTAMLVVLTGHVTINGSEPAGEAEVLLLSRDGQDVSVHADGDARLLVLTGEPIDEPIFGHGPFVMNSEAEIRQAFDDYSNGRFVSEPA</sequence>
<evidence type="ECO:0000259" key="5">
    <source>
        <dbReference type="Pfam" id="PF05726"/>
    </source>
</evidence>
<dbReference type="PIRSF" id="PIRSF006232">
    <property type="entry name" value="Pirin"/>
    <property type="match status" value="1"/>
</dbReference>